<keyword evidence="3" id="KW-0238">DNA-binding</keyword>
<dbReference type="AlphaFoldDB" id="A0A7J4XLL4"/>
<keyword evidence="1" id="KW-0547">Nucleotide-binding</keyword>
<gene>
    <name evidence="6" type="ORF">F3F73_07420</name>
</gene>
<reference evidence="6 7" key="1">
    <citation type="journal article" date="2019" name="Nat. Med.">
        <title>A library of human gut bacterial isolates paired with longitudinal multiomics data enables mechanistic microbiome research.</title>
        <authorList>
            <person name="Poyet M."/>
            <person name="Groussin M."/>
            <person name="Gibbons S.M."/>
            <person name="Avila-Pacheco J."/>
            <person name="Jiang X."/>
            <person name="Kearney S.M."/>
            <person name="Perrotta A.R."/>
            <person name="Berdy B."/>
            <person name="Zhao S."/>
            <person name="Lieberman T.D."/>
            <person name="Swanson P.K."/>
            <person name="Smith M."/>
            <person name="Roesemann S."/>
            <person name="Alexander J.E."/>
            <person name="Rich S.A."/>
            <person name="Livny J."/>
            <person name="Vlamakis H."/>
            <person name="Clish C."/>
            <person name="Bullock K."/>
            <person name="Deik A."/>
            <person name="Scott J."/>
            <person name="Pierce K.A."/>
            <person name="Xavier R.J."/>
            <person name="Alm E.J."/>
        </authorList>
    </citation>
    <scope>NUCLEOTIDE SEQUENCE [LARGE SCALE GENOMIC DNA]</scope>
    <source>
        <strain evidence="6 7">BIOML-A10</strain>
    </source>
</reference>
<keyword evidence="2" id="KW-0067">ATP-binding</keyword>
<dbReference type="GO" id="GO:0006298">
    <property type="term" value="P:mismatch repair"/>
    <property type="evidence" value="ECO:0007669"/>
    <property type="project" value="InterPro"/>
</dbReference>
<evidence type="ECO:0000256" key="1">
    <source>
        <dbReference type="ARBA" id="ARBA00022741"/>
    </source>
</evidence>
<dbReference type="InterPro" id="IPR027417">
    <property type="entry name" value="P-loop_NTPase"/>
</dbReference>
<evidence type="ECO:0000256" key="3">
    <source>
        <dbReference type="ARBA" id="ARBA00023125"/>
    </source>
</evidence>
<proteinExistence type="predicted"/>
<evidence type="ECO:0000256" key="2">
    <source>
        <dbReference type="ARBA" id="ARBA00022840"/>
    </source>
</evidence>
<evidence type="ECO:0000313" key="6">
    <source>
        <dbReference type="EMBL" id="KAA3767545.1"/>
    </source>
</evidence>
<feature type="transmembrane region" description="Helical" evidence="4">
    <location>
        <begin position="223"/>
        <end position="243"/>
    </location>
</feature>
<dbReference type="EMBL" id="VWMK01000005">
    <property type="protein sequence ID" value="KAA3767545.1"/>
    <property type="molecule type" value="Genomic_DNA"/>
</dbReference>
<dbReference type="InterPro" id="IPR045076">
    <property type="entry name" value="MutS"/>
</dbReference>
<dbReference type="RefSeq" id="WP_130059564.1">
    <property type="nucleotide sequence ID" value="NZ_JADNPJ010000024.1"/>
</dbReference>
<dbReference type="InterPro" id="IPR000432">
    <property type="entry name" value="DNA_mismatch_repair_MutS_C"/>
</dbReference>
<dbReference type="SUPFAM" id="SSF52540">
    <property type="entry name" value="P-loop containing nucleoside triphosphate hydrolases"/>
    <property type="match status" value="1"/>
</dbReference>
<evidence type="ECO:0000256" key="4">
    <source>
        <dbReference type="SAM" id="Phobius"/>
    </source>
</evidence>
<evidence type="ECO:0000259" key="5">
    <source>
        <dbReference type="SMART" id="SM00534"/>
    </source>
</evidence>
<sequence>MGETLSDIALYHGHRIKADTDGLVSERTWDDLNMDDVFLSADYTSSCVGRQYLYDVLHYNRPSAIAVHEDILHTLSSDTTLRSDIQKELKKLNHSDACSIASLLSADHPVSSHSFYRLLRVLQFVPVLSLGLLYVTSSVWFLWLMLVGLLVNLILHYRKKTEMQAYLFSVPQLLNLLKQSEKLAKRPLCLSVDKEITGVLADLISLRKRLASFRMGIRLENDLVLIAYFFTELLNMFFLLEAISTSRAFFLLQGKQQKIEQVFRFFGLVDVLCSVSMFRESLPYHSLPGRCREGESFHVADIYHPLIGHCVSNTVTLHGKSVLITGSNMSGKTSFIRSIGVCQLAAEALNTCFARSFCYPSGMRLASAIHMEDSLLEGKSFFLQEVQTIKEMIDLSREGNHLFLLDELFKGTNTVERIAIAKAVLSALIRQSNIVFVSTHDIELASLLKDEYDLYHFCENVENGVLSFDYKLKPGPVTERNAIRILEICGYPQEVVQEAYSAVGQTSQL</sequence>
<keyword evidence="4" id="KW-0472">Membrane</keyword>
<dbReference type="GO" id="GO:0030983">
    <property type="term" value="F:mismatched DNA binding"/>
    <property type="evidence" value="ECO:0007669"/>
    <property type="project" value="InterPro"/>
</dbReference>
<dbReference type="PANTHER" id="PTHR11361:SF152">
    <property type="entry name" value="DNA MISMATCH REPAIR PROTEIN"/>
    <property type="match status" value="1"/>
</dbReference>
<accession>A0A7J4XLL4</accession>
<dbReference type="SMART" id="SM00534">
    <property type="entry name" value="MUTSac"/>
    <property type="match status" value="1"/>
</dbReference>
<organism evidence="6 7">
    <name type="scientific">Bacteroides salyersiae</name>
    <dbReference type="NCBI Taxonomy" id="291644"/>
    <lineage>
        <taxon>Bacteria</taxon>
        <taxon>Pseudomonadati</taxon>
        <taxon>Bacteroidota</taxon>
        <taxon>Bacteroidia</taxon>
        <taxon>Bacteroidales</taxon>
        <taxon>Bacteroidaceae</taxon>
        <taxon>Bacteroides</taxon>
    </lineage>
</organism>
<keyword evidence="4" id="KW-1133">Transmembrane helix</keyword>
<dbReference type="GO" id="GO:0140664">
    <property type="term" value="F:ATP-dependent DNA damage sensor activity"/>
    <property type="evidence" value="ECO:0007669"/>
    <property type="project" value="InterPro"/>
</dbReference>
<dbReference type="Proteomes" id="UP000422221">
    <property type="component" value="Unassembled WGS sequence"/>
</dbReference>
<protein>
    <recommendedName>
        <fullName evidence="5">DNA mismatch repair proteins mutS family domain-containing protein</fullName>
    </recommendedName>
</protein>
<comment type="caution">
    <text evidence="6">The sequence shown here is derived from an EMBL/GenBank/DDBJ whole genome shotgun (WGS) entry which is preliminary data.</text>
</comment>
<feature type="transmembrane region" description="Helical" evidence="4">
    <location>
        <begin position="140"/>
        <end position="157"/>
    </location>
</feature>
<evidence type="ECO:0000313" key="7">
    <source>
        <dbReference type="Proteomes" id="UP000422221"/>
    </source>
</evidence>
<name>A0A7J4XLL4_9BACE</name>
<dbReference type="Gene3D" id="3.40.50.300">
    <property type="entry name" value="P-loop containing nucleotide triphosphate hydrolases"/>
    <property type="match status" value="1"/>
</dbReference>
<keyword evidence="4" id="KW-0812">Transmembrane</keyword>
<dbReference type="PANTHER" id="PTHR11361">
    <property type="entry name" value="DNA MISMATCH REPAIR PROTEIN MUTS FAMILY MEMBER"/>
    <property type="match status" value="1"/>
</dbReference>
<dbReference type="Pfam" id="PF00488">
    <property type="entry name" value="MutS_V"/>
    <property type="match status" value="1"/>
</dbReference>
<feature type="domain" description="DNA mismatch repair proteins mutS family" evidence="5">
    <location>
        <begin position="319"/>
        <end position="504"/>
    </location>
</feature>
<dbReference type="GO" id="GO:0005524">
    <property type="term" value="F:ATP binding"/>
    <property type="evidence" value="ECO:0007669"/>
    <property type="project" value="UniProtKB-KW"/>
</dbReference>
<dbReference type="GO" id="GO:0005829">
    <property type="term" value="C:cytosol"/>
    <property type="evidence" value="ECO:0007669"/>
    <property type="project" value="TreeGrafter"/>
</dbReference>